<feature type="domain" description="PX" evidence="3">
    <location>
        <begin position="4"/>
        <end position="119"/>
    </location>
</feature>
<dbReference type="SUPFAM" id="SSF58038">
    <property type="entry name" value="SNARE fusion complex"/>
    <property type="match status" value="1"/>
</dbReference>
<dbReference type="EMBL" id="MU032344">
    <property type="protein sequence ID" value="KAF3769727.1"/>
    <property type="molecule type" value="Genomic_DNA"/>
</dbReference>
<dbReference type="InterPro" id="IPR001683">
    <property type="entry name" value="PX_dom"/>
</dbReference>
<dbReference type="SMART" id="SM00312">
    <property type="entry name" value="PX"/>
    <property type="match status" value="1"/>
</dbReference>
<dbReference type="PROSITE" id="PS50192">
    <property type="entry name" value="T_SNARE"/>
    <property type="match status" value="1"/>
</dbReference>
<dbReference type="InterPro" id="IPR036871">
    <property type="entry name" value="PX_dom_sf"/>
</dbReference>
<name>A0A9P5CTJ1_CRYP1</name>
<organism evidence="4 5">
    <name type="scientific">Cryphonectria parasitica (strain ATCC 38755 / EP155)</name>
    <dbReference type="NCBI Taxonomy" id="660469"/>
    <lineage>
        <taxon>Eukaryota</taxon>
        <taxon>Fungi</taxon>
        <taxon>Dikarya</taxon>
        <taxon>Ascomycota</taxon>
        <taxon>Pezizomycotina</taxon>
        <taxon>Sordariomycetes</taxon>
        <taxon>Sordariomycetidae</taxon>
        <taxon>Diaporthales</taxon>
        <taxon>Cryphonectriaceae</taxon>
        <taxon>Cryphonectria-Endothia species complex</taxon>
        <taxon>Cryphonectria</taxon>
    </lineage>
</organism>
<feature type="region of interest" description="Disordered" evidence="1">
    <location>
        <begin position="250"/>
        <end position="272"/>
    </location>
</feature>
<evidence type="ECO:0000256" key="1">
    <source>
        <dbReference type="SAM" id="MobiDB-lite"/>
    </source>
</evidence>
<evidence type="ECO:0000259" key="3">
    <source>
        <dbReference type="PROSITE" id="PS50195"/>
    </source>
</evidence>
<dbReference type="PANTHER" id="PTHR22775:SF3">
    <property type="entry name" value="SORTING NEXIN-13"/>
    <property type="match status" value="1"/>
</dbReference>
<evidence type="ECO:0000259" key="2">
    <source>
        <dbReference type="PROSITE" id="PS50192"/>
    </source>
</evidence>
<keyword evidence="5" id="KW-1185">Reference proteome</keyword>
<feature type="compositionally biased region" description="Gly residues" evidence="1">
    <location>
        <begin position="255"/>
        <end position="269"/>
    </location>
</feature>
<dbReference type="GO" id="GO:0035091">
    <property type="term" value="F:phosphatidylinositol binding"/>
    <property type="evidence" value="ECO:0007669"/>
    <property type="project" value="InterPro"/>
</dbReference>
<accession>A0A9P5CTJ1</accession>
<dbReference type="Gene3D" id="1.20.5.110">
    <property type="match status" value="1"/>
</dbReference>
<dbReference type="OrthoDB" id="428895at2759"/>
<protein>
    <submittedName>
        <fullName evidence="4">Phox-like protein</fullName>
    </submittedName>
</protein>
<dbReference type="Gene3D" id="3.30.1520.10">
    <property type="entry name" value="Phox-like domain"/>
    <property type="match status" value="1"/>
</dbReference>
<dbReference type="SUPFAM" id="SSF64268">
    <property type="entry name" value="PX domain"/>
    <property type="match status" value="1"/>
</dbReference>
<gene>
    <name evidence="4" type="ORF">M406DRAFT_244955</name>
</gene>
<evidence type="ECO:0000313" key="5">
    <source>
        <dbReference type="Proteomes" id="UP000803844"/>
    </source>
</evidence>
<dbReference type="CDD" id="cd06897">
    <property type="entry name" value="PX_SNARE"/>
    <property type="match status" value="1"/>
</dbReference>
<feature type="domain" description="T-SNARE coiled-coil homology" evidence="2">
    <location>
        <begin position="316"/>
        <end position="378"/>
    </location>
</feature>
<dbReference type="Pfam" id="PF00787">
    <property type="entry name" value="PX"/>
    <property type="match status" value="1"/>
</dbReference>
<dbReference type="PROSITE" id="PS50195">
    <property type="entry name" value="PX"/>
    <property type="match status" value="1"/>
</dbReference>
<dbReference type="CDD" id="cd15858">
    <property type="entry name" value="SNARE_VAM7"/>
    <property type="match status" value="1"/>
</dbReference>
<feature type="region of interest" description="Disordered" evidence="1">
    <location>
        <begin position="1"/>
        <end position="20"/>
    </location>
</feature>
<sequence length="380" mass="40959">MAPPIEISVPTTSVTSPPDAKPFTQYNITLRLPLRSYVVQKRYTDFNNLHTALTSLVGAPPPAPLPGKHWFKSTVSSAELTEDRRRGLETYLRSIAESPDRRWRDTPAWRSFLNLPAVGGGSAASSSGIGVEGKLPAINTREGNAAAASDPRTWTDLHREMKGLLGEARQQLSKRDAASDVGVGYIGGAPTQALEAGAAAKRALVRASNLIRALDDGLKDMGDRRKLGEGELLRRRDLVAAARQERDGLEKVGASIGGSAGHGAAGGRDGPVSSGDKAVLLGRGGTGTARRVLGAPLPETERTRELDNAGVLLLQKQQMAEQDQDVEELTRIVRRQRDVGMAIEREVREQLDLLNETDEHVTRVGVKLDVANKKTRKLGQ</sequence>
<proteinExistence type="predicted"/>
<comment type="caution">
    <text evidence="4">The sequence shown here is derived from an EMBL/GenBank/DDBJ whole genome shotgun (WGS) entry which is preliminary data.</text>
</comment>
<dbReference type="Proteomes" id="UP000803844">
    <property type="component" value="Unassembled WGS sequence"/>
</dbReference>
<dbReference type="AlphaFoldDB" id="A0A9P5CTJ1"/>
<reference evidence="4" key="1">
    <citation type="journal article" date="2020" name="Phytopathology">
        <title>Genome sequence of the chestnut blight fungus Cryphonectria parasitica EP155: A fundamental resource for an archetypical invasive plant pathogen.</title>
        <authorList>
            <person name="Crouch J.A."/>
            <person name="Dawe A."/>
            <person name="Aerts A."/>
            <person name="Barry K."/>
            <person name="Churchill A.C.L."/>
            <person name="Grimwood J."/>
            <person name="Hillman B."/>
            <person name="Milgroom M.G."/>
            <person name="Pangilinan J."/>
            <person name="Smith M."/>
            <person name="Salamov A."/>
            <person name="Schmutz J."/>
            <person name="Yadav J."/>
            <person name="Grigoriev I.V."/>
            <person name="Nuss D."/>
        </authorList>
    </citation>
    <scope>NUCLEOTIDE SEQUENCE</scope>
    <source>
        <strain evidence="4">EP155</strain>
    </source>
</reference>
<dbReference type="GeneID" id="63833419"/>
<evidence type="ECO:0000313" key="4">
    <source>
        <dbReference type="EMBL" id="KAF3769727.1"/>
    </source>
</evidence>
<dbReference type="PANTHER" id="PTHR22775">
    <property type="entry name" value="SORTING NEXIN"/>
    <property type="match status" value="1"/>
</dbReference>
<dbReference type="SMART" id="SM00397">
    <property type="entry name" value="t_SNARE"/>
    <property type="match status" value="1"/>
</dbReference>
<dbReference type="InterPro" id="IPR000727">
    <property type="entry name" value="T_SNARE_dom"/>
</dbReference>
<dbReference type="RefSeq" id="XP_040780688.1">
    <property type="nucleotide sequence ID" value="XM_040916290.1"/>
</dbReference>